<dbReference type="Proteomes" id="UP001516400">
    <property type="component" value="Unassembled WGS sequence"/>
</dbReference>
<gene>
    <name evidence="1" type="ORF">HHI36_019563</name>
</gene>
<name>A0ABD2N7X1_9CUCU</name>
<feature type="non-terminal residue" evidence="1">
    <location>
        <position position="1"/>
    </location>
</feature>
<keyword evidence="2" id="KW-1185">Reference proteome</keyword>
<organism evidence="1 2">
    <name type="scientific">Cryptolaemus montrouzieri</name>
    <dbReference type="NCBI Taxonomy" id="559131"/>
    <lineage>
        <taxon>Eukaryota</taxon>
        <taxon>Metazoa</taxon>
        <taxon>Ecdysozoa</taxon>
        <taxon>Arthropoda</taxon>
        <taxon>Hexapoda</taxon>
        <taxon>Insecta</taxon>
        <taxon>Pterygota</taxon>
        <taxon>Neoptera</taxon>
        <taxon>Endopterygota</taxon>
        <taxon>Coleoptera</taxon>
        <taxon>Polyphaga</taxon>
        <taxon>Cucujiformia</taxon>
        <taxon>Coccinelloidea</taxon>
        <taxon>Coccinellidae</taxon>
        <taxon>Scymninae</taxon>
        <taxon>Scymnini</taxon>
        <taxon>Cryptolaemus</taxon>
    </lineage>
</organism>
<proteinExistence type="predicted"/>
<evidence type="ECO:0000313" key="2">
    <source>
        <dbReference type="Proteomes" id="UP001516400"/>
    </source>
</evidence>
<comment type="caution">
    <text evidence="1">The sequence shown here is derived from an EMBL/GenBank/DDBJ whole genome shotgun (WGS) entry which is preliminary data.</text>
</comment>
<dbReference type="EMBL" id="JABFTP020000083">
    <property type="protein sequence ID" value="KAL3274778.1"/>
    <property type="molecule type" value="Genomic_DNA"/>
</dbReference>
<dbReference type="AlphaFoldDB" id="A0ABD2N7X1"/>
<accession>A0ABD2N7X1</accession>
<protein>
    <submittedName>
        <fullName evidence="1">Uncharacterized protein</fullName>
    </submittedName>
</protein>
<reference evidence="1 2" key="1">
    <citation type="journal article" date="2021" name="BMC Biol.">
        <title>Horizontally acquired antibacterial genes associated with adaptive radiation of ladybird beetles.</title>
        <authorList>
            <person name="Li H.S."/>
            <person name="Tang X.F."/>
            <person name="Huang Y.H."/>
            <person name="Xu Z.Y."/>
            <person name="Chen M.L."/>
            <person name="Du X.Y."/>
            <person name="Qiu B.Y."/>
            <person name="Chen P.T."/>
            <person name="Zhang W."/>
            <person name="Slipinski A."/>
            <person name="Escalona H.E."/>
            <person name="Waterhouse R.M."/>
            <person name="Zwick A."/>
            <person name="Pang H."/>
        </authorList>
    </citation>
    <scope>NUCLEOTIDE SEQUENCE [LARGE SCALE GENOMIC DNA]</scope>
    <source>
        <strain evidence="1">SYSU2018</strain>
    </source>
</reference>
<sequence>SLKMSNPNSNPLVQRILHEQNRKIEEVKRNCVEEYGTNILSDTLLPVYDSLSD</sequence>
<feature type="non-terminal residue" evidence="1">
    <location>
        <position position="53"/>
    </location>
</feature>
<evidence type="ECO:0000313" key="1">
    <source>
        <dbReference type="EMBL" id="KAL3274778.1"/>
    </source>
</evidence>